<dbReference type="CDD" id="cd08505">
    <property type="entry name" value="PBP2_NikA_DppA_OppA_like_18"/>
    <property type="match status" value="1"/>
</dbReference>
<dbReference type="SUPFAM" id="SSF53850">
    <property type="entry name" value="Periplasmic binding protein-like II"/>
    <property type="match status" value="1"/>
</dbReference>
<keyword evidence="5" id="KW-1133">Transmembrane helix</keyword>
<sequence>MMENACLMHHNETAARLRHRVFSRLSPLMGALLMAVTVLSGCSDTWNDPHAPEPEDKVTYYASYSNQPRHLDPVRAYSAEEGLFLEQIYEPPLQYHFLKRPYELITATASEMPTVTYLDENRQPLGSNAESPAYSVFTVKIQSGIRYQPHPALAKAGGHALYFFEHANESAEYGSLNDFAETGSRELLADDYIYAIKRIGDPANKSPLIGFMADYIVGLKDFTKTIAEERKAENIPLWLDLRQHDMSGLKKIDDHTFAITINGKYPQFRYWLATRFFSPLPWEADRFYHNPGFKERNLTLDWHPIGTGPFMMAENDPNRKIVLVRNPNFREELYPDEGAPGDEQKGLLADAGQALPMIDQAIFVNEKASIPQWKKFLQGYYDRSGDESSNINSATFDQAFNTGPDGMSLSEELLSHGVRVDEEIRPSLYYTGFNMLDPVVGGYSEKQRKLRRAISIAWDDQEFIDIFYNGLGQQAQSPIPPGLFGAKEGREGINPLIFDWDEQRNRPVRKSIEYAKKLLAEAGYPGGRDAVTGKPLVLYLDTAGSDSGPGADWMRKQLDKLGIQLEFRPTDYTRFKEKMRQGNTQIFRWGWLADYPDPENFLFMLDSHQGAQKCKCDGVNTANYDNPEYDRLFDQMKTMDNGPERAGIIDKMVDIVRRDNPWIMGFHVKDYYLSNAWVHNTKRHGISLGTLKYVRVEPALREEKQLGWNRPILIPLLITLGIVIALVIPAVRAYRRRQHSTVVGGRPE</sequence>
<evidence type="ECO:0000256" key="1">
    <source>
        <dbReference type="ARBA" id="ARBA00004196"/>
    </source>
</evidence>
<dbReference type="Gene3D" id="3.10.105.10">
    <property type="entry name" value="Dipeptide-binding Protein, Domain 3"/>
    <property type="match status" value="1"/>
</dbReference>
<dbReference type="InterPro" id="IPR039424">
    <property type="entry name" value="SBP_5"/>
</dbReference>
<organism evidence="7 8">
    <name type="scientific">Kistimonas scapharcae</name>
    <dbReference type="NCBI Taxonomy" id="1036133"/>
    <lineage>
        <taxon>Bacteria</taxon>
        <taxon>Pseudomonadati</taxon>
        <taxon>Pseudomonadota</taxon>
        <taxon>Gammaproteobacteria</taxon>
        <taxon>Oceanospirillales</taxon>
        <taxon>Endozoicomonadaceae</taxon>
        <taxon>Kistimonas</taxon>
    </lineage>
</organism>
<dbReference type="Proteomes" id="UP001500604">
    <property type="component" value="Unassembled WGS sequence"/>
</dbReference>
<dbReference type="PANTHER" id="PTHR30290:SF10">
    <property type="entry name" value="PERIPLASMIC OLIGOPEPTIDE-BINDING PROTEIN-RELATED"/>
    <property type="match status" value="1"/>
</dbReference>
<keyword evidence="5" id="KW-0812">Transmembrane</keyword>
<feature type="transmembrane region" description="Helical" evidence="5">
    <location>
        <begin position="712"/>
        <end position="731"/>
    </location>
</feature>
<keyword evidence="8" id="KW-1185">Reference proteome</keyword>
<keyword evidence="5" id="KW-0472">Membrane</keyword>
<keyword evidence="4" id="KW-0732">Signal</keyword>
<keyword evidence="3" id="KW-0813">Transport</keyword>
<dbReference type="EMBL" id="BAABFL010000384">
    <property type="protein sequence ID" value="GAA4650307.1"/>
    <property type="molecule type" value="Genomic_DNA"/>
</dbReference>
<dbReference type="Pfam" id="PF00496">
    <property type="entry name" value="SBP_bac_5"/>
    <property type="match status" value="1"/>
</dbReference>
<evidence type="ECO:0000313" key="8">
    <source>
        <dbReference type="Proteomes" id="UP001500604"/>
    </source>
</evidence>
<reference evidence="8" key="1">
    <citation type="journal article" date="2019" name="Int. J. Syst. Evol. Microbiol.">
        <title>The Global Catalogue of Microorganisms (GCM) 10K type strain sequencing project: providing services to taxonomists for standard genome sequencing and annotation.</title>
        <authorList>
            <consortium name="The Broad Institute Genomics Platform"/>
            <consortium name="The Broad Institute Genome Sequencing Center for Infectious Disease"/>
            <person name="Wu L."/>
            <person name="Ma J."/>
        </authorList>
    </citation>
    <scope>NUCLEOTIDE SEQUENCE [LARGE SCALE GENOMIC DNA]</scope>
    <source>
        <strain evidence="8">JCM 17805</strain>
    </source>
</reference>
<evidence type="ECO:0000256" key="5">
    <source>
        <dbReference type="SAM" id="Phobius"/>
    </source>
</evidence>
<dbReference type="InterPro" id="IPR000914">
    <property type="entry name" value="SBP_5_dom"/>
</dbReference>
<evidence type="ECO:0000256" key="2">
    <source>
        <dbReference type="ARBA" id="ARBA00005695"/>
    </source>
</evidence>
<feature type="domain" description="Solute-binding protein family 5" evidence="6">
    <location>
        <begin position="186"/>
        <end position="611"/>
    </location>
</feature>
<gene>
    <name evidence="7" type="ORF">GCM10023116_25900</name>
</gene>
<dbReference type="PANTHER" id="PTHR30290">
    <property type="entry name" value="PERIPLASMIC BINDING COMPONENT OF ABC TRANSPORTER"/>
    <property type="match status" value="1"/>
</dbReference>
<comment type="subcellular location">
    <subcellularLocation>
        <location evidence="1">Cell envelope</location>
    </subcellularLocation>
</comment>
<protein>
    <submittedName>
        <fullName evidence="7">ABC transporter substrate-binding protein</fullName>
    </submittedName>
</protein>
<accession>A0ABP8V344</accession>
<comment type="caution">
    <text evidence="7">The sequence shown here is derived from an EMBL/GenBank/DDBJ whole genome shotgun (WGS) entry which is preliminary data.</text>
</comment>
<name>A0ABP8V344_9GAMM</name>
<evidence type="ECO:0000256" key="4">
    <source>
        <dbReference type="ARBA" id="ARBA00022729"/>
    </source>
</evidence>
<evidence type="ECO:0000259" key="6">
    <source>
        <dbReference type="Pfam" id="PF00496"/>
    </source>
</evidence>
<evidence type="ECO:0000256" key="3">
    <source>
        <dbReference type="ARBA" id="ARBA00022448"/>
    </source>
</evidence>
<dbReference type="RefSeq" id="WP_345196450.1">
    <property type="nucleotide sequence ID" value="NZ_BAABFL010000384.1"/>
</dbReference>
<proteinExistence type="inferred from homology"/>
<dbReference type="Gene3D" id="3.40.190.10">
    <property type="entry name" value="Periplasmic binding protein-like II"/>
    <property type="match status" value="1"/>
</dbReference>
<evidence type="ECO:0000313" key="7">
    <source>
        <dbReference type="EMBL" id="GAA4650307.1"/>
    </source>
</evidence>
<comment type="similarity">
    <text evidence="2">Belongs to the bacterial solute-binding protein 5 family.</text>
</comment>